<reference evidence="1" key="2">
    <citation type="submission" date="2023-04" db="EMBL/GenBank/DDBJ databases">
        <authorList>
            <person name="Bu L."/>
            <person name="Lu L."/>
            <person name="Laidemitt M.R."/>
            <person name="Zhang S.M."/>
            <person name="Mutuku M."/>
            <person name="Mkoji G."/>
            <person name="Steinauer M."/>
            <person name="Loker E.S."/>
        </authorList>
    </citation>
    <scope>NUCLEOTIDE SEQUENCE</scope>
    <source>
        <strain evidence="1">KasaAsao</strain>
        <tissue evidence="1">Whole Snail</tissue>
    </source>
</reference>
<evidence type="ECO:0000313" key="1">
    <source>
        <dbReference type="EMBL" id="KAK0043445.1"/>
    </source>
</evidence>
<accession>A0AAD8EXD0</accession>
<dbReference type="AlphaFoldDB" id="A0AAD8EXD0"/>
<comment type="caution">
    <text evidence="1">The sequence shown here is derived from an EMBL/GenBank/DDBJ whole genome shotgun (WGS) entry which is preliminary data.</text>
</comment>
<proteinExistence type="predicted"/>
<evidence type="ECO:0000313" key="2">
    <source>
        <dbReference type="Proteomes" id="UP001233172"/>
    </source>
</evidence>
<dbReference type="Proteomes" id="UP001233172">
    <property type="component" value="Unassembled WGS sequence"/>
</dbReference>
<keyword evidence="2" id="KW-1185">Reference proteome</keyword>
<name>A0AAD8EXD0_BIOPF</name>
<dbReference type="EMBL" id="JASAOG010000216">
    <property type="protein sequence ID" value="KAK0043445.1"/>
    <property type="molecule type" value="Genomic_DNA"/>
</dbReference>
<protein>
    <submittedName>
        <fullName evidence="1">Uncharacterized protein</fullName>
    </submittedName>
</protein>
<reference evidence="1" key="1">
    <citation type="journal article" date="2023" name="PLoS Negl. Trop. Dis.">
        <title>A genome sequence for Biomphalaria pfeifferi, the major vector snail for the human-infecting parasite Schistosoma mansoni.</title>
        <authorList>
            <person name="Bu L."/>
            <person name="Lu L."/>
            <person name="Laidemitt M.R."/>
            <person name="Zhang S.M."/>
            <person name="Mutuku M."/>
            <person name="Mkoji G."/>
            <person name="Steinauer M."/>
            <person name="Loker E.S."/>
        </authorList>
    </citation>
    <scope>NUCLEOTIDE SEQUENCE</scope>
    <source>
        <strain evidence="1">KasaAsao</strain>
    </source>
</reference>
<feature type="non-terminal residue" evidence="1">
    <location>
        <position position="50"/>
    </location>
</feature>
<gene>
    <name evidence="1" type="ORF">Bpfe_027099</name>
</gene>
<sequence>MLGYLNCDAAIQTEAAIHQLSADGRVNGRGPVAHVPDKELRRWSNSWFNV</sequence>
<organism evidence="1 2">
    <name type="scientific">Biomphalaria pfeifferi</name>
    <name type="common">Bloodfluke planorb</name>
    <name type="synonym">Freshwater snail</name>
    <dbReference type="NCBI Taxonomy" id="112525"/>
    <lineage>
        <taxon>Eukaryota</taxon>
        <taxon>Metazoa</taxon>
        <taxon>Spiralia</taxon>
        <taxon>Lophotrochozoa</taxon>
        <taxon>Mollusca</taxon>
        <taxon>Gastropoda</taxon>
        <taxon>Heterobranchia</taxon>
        <taxon>Euthyneura</taxon>
        <taxon>Panpulmonata</taxon>
        <taxon>Hygrophila</taxon>
        <taxon>Lymnaeoidea</taxon>
        <taxon>Planorbidae</taxon>
        <taxon>Biomphalaria</taxon>
    </lineage>
</organism>